<comment type="similarity">
    <text evidence="3">Belongs to the acyl carrier protein (ACP) family.</text>
</comment>
<evidence type="ECO:0000313" key="5">
    <source>
        <dbReference type="EMBL" id="KKS60332.1"/>
    </source>
</evidence>
<organism evidence="5 6">
    <name type="scientific">candidate division WWE3 bacterium GW2011_GWF2_42_42</name>
    <dbReference type="NCBI Taxonomy" id="1619142"/>
    <lineage>
        <taxon>Bacteria</taxon>
        <taxon>Katanobacteria</taxon>
    </lineage>
</organism>
<dbReference type="InterPro" id="IPR009081">
    <property type="entry name" value="PP-bd_ACP"/>
</dbReference>
<dbReference type="InterPro" id="IPR036736">
    <property type="entry name" value="ACP-like_sf"/>
</dbReference>
<comment type="pathway">
    <text evidence="3">Lipid metabolism; fatty acid biosynthesis.</text>
</comment>
<keyword evidence="3" id="KW-0275">Fatty acid biosynthesis</keyword>
<protein>
    <recommendedName>
        <fullName evidence="3">Acyl carrier protein</fullName>
        <shortName evidence="3">ACP</shortName>
    </recommendedName>
</protein>
<accession>A0A0G1AGZ7</accession>
<evidence type="ECO:0000256" key="3">
    <source>
        <dbReference type="HAMAP-Rule" id="MF_01217"/>
    </source>
</evidence>
<dbReference type="AlphaFoldDB" id="A0A0G1AGZ7"/>
<dbReference type="SUPFAM" id="SSF47336">
    <property type="entry name" value="ACP-like"/>
    <property type="match status" value="1"/>
</dbReference>
<dbReference type="UniPathway" id="UPA00094"/>
<dbReference type="Proteomes" id="UP000034678">
    <property type="component" value="Unassembled WGS sequence"/>
</dbReference>
<dbReference type="PROSITE" id="PS50075">
    <property type="entry name" value="CARRIER"/>
    <property type="match status" value="1"/>
</dbReference>
<comment type="subcellular location">
    <subcellularLocation>
        <location evidence="3">Cytoplasm</location>
    </subcellularLocation>
</comment>
<dbReference type="Gene3D" id="1.10.1200.10">
    <property type="entry name" value="ACP-like"/>
    <property type="match status" value="1"/>
</dbReference>
<evidence type="ECO:0000259" key="4">
    <source>
        <dbReference type="PROSITE" id="PS50075"/>
    </source>
</evidence>
<proteinExistence type="inferred from homology"/>
<comment type="function">
    <text evidence="3">Carrier of the growing fatty acid chain in fatty acid biosynthesis.</text>
</comment>
<feature type="domain" description="Carrier" evidence="4">
    <location>
        <begin position="3"/>
        <end position="77"/>
    </location>
</feature>
<reference evidence="5 6" key="1">
    <citation type="journal article" date="2015" name="Nature">
        <title>rRNA introns, odd ribosomes, and small enigmatic genomes across a large radiation of phyla.</title>
        <authorList>
            <person name="Brown C.T."/>
            <person name="Hug L.A."/>
            <person name="Thomas B.C."/>
            <person name="Sharon I."/>
            <person name="Castelle C.J."/>
            <person name="Singh A."/>
            <person name="Wilkins M.J."/>
            <person name="Williams K.H."/>
            <person name="Banfield J.F."/>
        </authorList>
    </citation>
    <scope>NUCLEOTIDE SEQUENCE [LARGE SCALE GENOMIC DNA]</scope>
</reference>
<name>A0A0G1AGZ7_UNCKA</name>
<sequence>MNSEYFAKTKKVIEEKAGVSPSEIHESSFFEDDLNVGEMELLEILSELEEMFQVELVSEQENIVTVQDLIDLLSEKID</sequence>
<keyword evidence="3" id="KW-0963">Cytoplasm</keyword>
<dbReference type="InterPro" id="IPR003231">
    <property type="entry name" value="ACP"/>
</dbReference>
<comment type="PTM">
    <text evidence="3">4'-phosphopantetheine is transferred from CoA to a specific serine of apo-ACP by AcpS. This modification is essential for activity because fatty acids are bound in thioester linkage to the sulfhydryl of the prosthetic group.</text>
</comment>
<dbReference type="GO" id="GO:0000036">
    <property type="term" value="F:acyl carrier activity"/>
    <property type="evidence" value="ECO:0007669"/>
    <property type="project" value="UniProtKB-UniRule"/>
</dbReference>
<keyword evidence="3" id="KW-0444">Lipid biosynthesis</keyword>
<keyword evidence="2 3" id="KW-0597">Phosphoprotein</keyword>
<dbReference type="EMBL" id="LCDU01000005">
    <property type="protein sequence ID" value="KKS60332.1"/>
    <property type="molecule type" value="Genomic_DNA"/>
</dbReference>
<gene>
    <name evidence="3" type="primary">acpP</name>
    <name evidence="5" type="ORF">UV26_C0005G0020</name>
</gene>
<dbReference type="HAMAP" id="MF_01217">
    <property type="entry name" value="Acyl_carrier"/>
    <property type="match status" value="1"/>
</dbReference>
<dbReference type="STRING" id="1619142.UV26_C0005G0020"/>
<keyword evidence="3" id="KW-0276">Fatty acid metabolism</keyword>
<keyword evidence="1 3" id="KW-0596">Phosphopantetheine</keyword>
<dbReference type="GO" id="GO:0005737">
    <property type="term" value="C:cytoplasm"/>
    <property type="evidence" value="ECO:0007669"/>
    <property type="project" value="UniProtKB-SubCell"/>
</dbReference>
<evidence type="ECO:0000256" key="1">
    <source>
        <dbReference type="ARBA" id="ARBA00022450"/>
    </source>
</evidence>
<evidence type="ECO:0000256" key="2">
    <source>
        <dbReference type="ARBA" id="ARBA00022553"/>
    </source>
</evidence>
<keyword evidence="3" id="KW-0443">Lipid metabolism</keyword>
<comment type="caution">
    <text evidence="3">Lacks conserved residue(s) required for the propagation of feature annotation.</text>
</comment>
<evidence type="ECO:0000313" key="6">
    <source>
        <dbReference type="Proteomes" id="UP000034678"/>
    </source>
</evidence>
<comment type="caution">
    <text evidence="5">The sequence shown here is derived from an EMBL/GenBank/DDBJ whole genome shotgun (WGS) entry which is preliminary data.</text>
</comment>